<dbReference type="Gene3D" id="1.20.910.10">
    <property type="entry name" value="Heme oxygenase-like"/>
    <property type="match status" value="1"/>
</dbReference>
<accession>A0A8J4FF07</accession>
<dbReference type="AlphaFoldDB" id="A0A8J4FF07"/>
<keyword evidence="3" id="KW-1185">Reference proteome</keyword>
<evidence type="ECO:0000313" key="2">
    <source>
        <dbReference type="EMBL" id="GIM09612.1"/>
    </source>
</evidence>
<protein>
    <submittedName>
        <fullName evidence="1">Uncharacterized protein</fullName>
    </submittedName>
</protein>
<evidence type="ECO:0000313" key="3">
    <source>
        <dbReference type="Proteomes" id="UP000747110"/>
    </source>
</evidence>
<name>A0A8J4FF07_9CHLO</name>
<dbReference type="EMBL" id="BNCQ01000032">
    <property type="protein sequence ID" value="GIM09612.1"/>
    <property type="molecule type" value="Genomic_DNA"/>
</dbReference>
<gene>
    <name evidence="1" type="ORF">Vretifemale_289</name>
    <name evidence="2" type="ORF">Vretimale_13437</name>
</gene>
<dbReference type="OrthoDB" id="2530521at2759"/>
<evidence type="ECO:0000313" key="1">
    <source>
        <dbReference type="EMBL" id="GIL69335.1"/>
    </source>
</evidence>
<comment type="caution">
    <text evidence="1">The sequence shown here is derived from an EMBL/GenBank/DDBJ whole genome shotgun (WGS) entry which is preliminary data.</text>
</comment>
<dbReference type="EMBL" id="BNCP01000001">
    <property type="protein sequence ID" value="GIL69335.1"/>
    <property type="molecule type" value="Genomic_DNA"/>
</dbReference>
<dbReference type="InterPro" id="IPR016084">
    <property type="entry name" value="Haem_Oase-like_multi-hlx"/>
</dbReference>
<sequence>MAFTLSIKAASNPVVRAASAKSSAPALIRTGVRSSLKARRNLVVSNVAAPSKEQWHVTVHGPGPYSDRAGLPQLISKEQVEALEAELDQGAAIAALRRFNDNLRNIPADRWEAVLRPVFNELCFNLESFNPAFTSCLLMVQRTIGVSDYVRRDLALKNLIQPLAGEYGMHNGQEQLKTHRELFSDFFTSLFGYDLQQLLADSPPPAAAQLLFSQMSRDIMTGGSLSNDAMEQASYALGYNLAIEYLADYEKTWMLDSFRALDERIFSGLDKKIDWIFLEVHAEGEAEHAAIGHNAVLNLVPTDHMHILRRAMADHDRDFAAFYNRIADMLVEVARA</sequence>
<organism evidence="1 3">
    <name type="scientific">Volvox reticuliferus</name>
    <dbReference type="NCBI Taxonomy" id="1737510"/>
    <lineage>
        <taxon>Eukaryota</taxon>
        <taxon>Viridiplantae</taxon>
        <taxon>Chlorophyta</taxon>
        <taxon>core chlorophytes</taxon>
        <taxon>Chlorophyceae</taxon>
        <taxon>CS clade</taxon>
        <taxon>Chlamydomonadales</taxon>
        <taxon>Volvocaceae</taxon>
        <taxon>Volvox</taxon>
    </lineage>
</organism>
<proteinExistence type="predicted"/>
<dbReference type="Proteomes" id="UP000747110">
    <property type="component" value="Unassembled WGS sequence"/>
</dbReference>
<dbReference type="Proteomes" id="UP000722791">
    <property type="component" value="Unassembled WGS sequence"/>
</dbReference>
<reference evidence="1" key="1">
    <citation type="journal article" date="2021" name="Proc. Natl. Acad. Sci. U.S.A.">
        <title>Three genomes in the algal genus Volvox reveal the fate of a haploid sex-determining region after a transition to homothallism.</title>
        <authorList>
            <person name="Yamamoto K."/>
            <person name="Hamaji T."/>
            <person name="Kawai-Toyooka H."/>
            <person name="Matsuzaki R."/>
            <person name="Takahashi F."/>
            <person name="Nishimura Y."/>
            <person name="Kawachi M."/>
            <person name="Noguchi H."/>
            <person name="Minakuchi Y."/>
            <person name="Umen J.G."/>
            <person name="Toyoda A."/>
            <person name="Nozaki H."/>
        </authorList>
    </citation>
    <scope>NUCLEOTIDE SEQUENCE</scope>
    <source>
        <strain evidence="2">NIES-3785</strain>
        <strain evidence="1">NIES-3786</strain>
    </source>
</reference>